<reference evidence="1" key="1">
    <citation type="submission" date="2019-12" db="EMBL/GenBank/DDBJ databases">
        <title>Genome sequencing and annotation of Brassica cretica.</title>
        <authorList>
            <person name="Studholme D.J."/>
            <person name="Sarris P.F."/>
        </authorList>
    </citation>
    <scope>NUCLEOTIDE SEQUENCE</scope>
    <source>
        <strain evidence="1">PFS-001/15</strain>
        <tissue evidence="1">Leaf</tissue>
    </source>
</reference>
<dbReference type="Proteomes" id="UP000712281">
    <property type="component" value="Unassembled WGS sequence"/>
</dbReference>
<name>A0A8S9JIQ7_BRACR</name>
<gene>
    <name evidence="1" type="ORF">F2Q68_00006817</name>
</gene>
<evidence type="ECO:0000313" key="2">
    <source>
        <dbReference type="Proteomes" id="UP000712281"/>
    </source>
</evidence>
<dbReference type="EMBL" id="QGKW02001660">
    <property type="protein sequence ID" value="KAF2582161.1"/>
    <property type="molecule type" value="Genomic_DNA"/>
</dbReference>
<evidence type="ECO:0008006" key="3">
    <source>
        <dbReference type="Google" id="ProtNLM"/>
    </source>
</evidence>
<dbReference type="Gene3D" id="3.40.30.10">
    <property type="entry name" value="Glutaredoxin"/>
    <property type="match status" value="1"/>
</dbReference>
<accession>A0A8S9JIQ7</accession>
<protein>
    <recommendedName>
        <fullName evidence="3">Thioredoxin domain-containing protein</fullName>
    </recommendedName>
</protein>
<comment type="caution">
    <text evidence="1">The sequence shown here is derived from an EMBL/GenBank/DDBJ whole genome shotgun (WGS) entry which is preliminary data.</text>
</comment>
<evidence type="ECO:0000313" key="1">
    <source>
        <dbReference type="EMBL" id="KAF2582161.1"/>
    </source>
</evidence>
<proteinExistence type="predicted"/>
<dbReference type="SUPFAM" id="SSF52833">
    <property type="entry name" value="Thioredoxin-like"/>
    <property type="match status" value="1"/>
</dbReference>
<organism evidence="1 2">
    <name type="scientific">Brassica cretica</name>
    <name type="common">Mustard</name>
    <dbReference type="NCBI Taxonomy" id="69181"/>
    <lineage>
        <taxon>Eukaryota</taxon>
        <taxon>Viridiplantae</taxon>
        <taxon>Streptophyta</taxon>
        <taxon>Embryophyta</taxon>
        <taxon>Tracheophyta</taxon>
        <taxon>Spermatophyta</taxon>
        <taxon>Magnoliopsida</taxon>
        <taxon>eudicotyledons</taxon>
        <taxon>Gunneridae</taxon>
        <taxon>Pentapetalae</taxon>
        <taxon>rosids</taxon>
        <taxon>malvids</taxon>
        <taxon>Brassicales</taxon>
        <taxon>Brassicaceae</taxon>
        <taxon>Brassiceae</taxon>
        <taxon>Brassica</taxon>
    </lineage>
</organism>
<dbReference type="InterPro" id="IPR036249">
    <property type="entry name" value="Thioredoxin-like_sf"/>
</dbReference>
<sequence>MEKKNLYGSVVMLMYGVVKRIRDKAEWDAILADADHYIGLTVTSPLCGGPCAILYDQVAQIVDSFGVRIQFTVVNIWQLDILSPWIPFVFTPTVIIFKHGNVITRYENLLDWGNFYNLLVGSSTFSFAFAPAPPTPTLLCLLNPPSKL</sequence>
<dbReference type="AlphaFoldDB" id="A0A8S9JIQ7"/>